<evidence type="ECO:0000313" key="1">
    <source>
        <dbReference type="EMBL" id="KAF5789329.1"/>
    </source>
</evidence>
<dbReference type="EMBL" id="MNCJ02000324">
    <property type="protein sequence ID" value="KAF5789329.1"/>
    <property type="molecule type" value="Genomic_DNA"/>
</dbReference>
<proteinExistence type="predicted"/>
<reference evidence="1" key="1">
    <citation type="journal article" date="2017" name="Nature">
        <title>The sunflower genome provides insights into oil metabolism, flowering and Asterid evolution.</title>
        <authorList>
            <person name="Badouin H."/>
            <person name="Gouzy J."/>
            <person name="Grassa C.J."/>
            <person name="Murat F."/>
            <person name="Staton S.E."/>
            <person name="Cottret L."/>
            <person name="Lelandais-Briere C."/>
            <person name="Owens G.L."/>
            <person name="Carrere S."/>
            <person name="Mayjonade B."/>
            <person name="Legrand L."/>
            <person name="Gill N."/>
            <person name="Kane N.C."/>
            <person name="Bowers J.E."/>
            <person name="Hubner S."/>
            <person name="Bellec A."/>
            <person name="Berard A."/>
            <person name="Berges H."/>
            <person name="Blanchet N."/>
            <person name="Boniface M.C."/>
            <person name="Brunel D."/>
            <person name="Catrice O."/>
            <person name="Chaidir N."/>
            <person name="Claudel C."/>
            <person name="Donnadieu C."/>
            <person name="Faraut T."/>
            <person name="Fievet G."/>
            <person name="Helmstetter N."/>
            <person name="King M."/>
            <person name="Knapp S.J."/>
            <person name="Lai Z."/>
            <person name="Le Paslier M.C."/>
            <person name="Lippi Y."/>
            <person name="Lorenzon L."/>
            <person name="Mandel J.R."/>
            <person name="Marage G."/>
            <person name="Marchand G."/>
            <person name="Marquand E."/>
            <person name="Bret-Mestries E."/>
            <person name="Morien E."/>
            <person name="Nambeesan S."/>
            <person name="Nguyen T."/>
            <person name="Pegot-Espagnet P."/>
            <person name="Pouilly N."/>
            <person name="Raftis F."/>
            <person name="Sallet E."/>
            <person name="Schiex T."/>
            <person name="Thomas J."/>
            <person name="Vandecasteele C."/>
            <person name="Vares D."/>
            <person name="Vear F."/>
            <person name="Vautrin S."/>
            <person name="Crespi M."/>
            <person name="Mangin B."/>
            <person name="Burke J.M."/>
            <person name="Salse J."/>
            <person name="Munos S."/>
            <person name="Vincourt P."/>
            <person name="Rieseberg L.H."/>
            <person name="Langlade N.B."/>
        </authorList>
    </citation>
    <scope>NUCLEOTIDE SEQUENCE</scope>
    <source>
        <tissue evidence="1">Leaves</tissue>
    </source>
</reference>
<dbReference type="Proteomes" id="UP000215914">
    <property type="component" value="Unassembled WGS sequence"/>
</dbReference>
<gene>
    <name evidence="1" type="ORF">HanXRQr2_Chr09g0369961</name>
</gene>
<dbReference type="AlphaFoldDB" id="A0A9K3I3X8"/>
<comment type="caution">
    <text evidence="1">The sequence shown here is derived from an EMBL/GenBank/DDBJ whole genome shotgun (WGS) entry which is preliminary data.</text>
</comment>
<accession>A0A9K3I3X8</accession>
<evidence type="ECO:0000313" key="2">
    <source>
        <dbReference type="Proteomes" id="UP000215914"/>
    </source>
</evidence>
<reference evidence="1" key="2">
    <citation type="submission" date="2020-06" db="EMBL/GenBank/DDBJ databases">
        <title>Helianthus annuus Genome sequencing and assembly Release 2.</title>
        <authorList>
            <person name="Gouzy J."/>
            <person name="Langlade N."/>
            <person name="Munos S."/>
        </authorList>
    </citation>
    <scope>NUCLEOTIDE SEQUENCE</scope>
    <source>
        <tissue evidence="1">Leaves</tissue>
    </source>
</reference>
<keyword evidence="2" id="KW-1185">Reference proteome</keyword>
<name>A0A9K3I3X8_HELAN</name>
<sequence length="60" mass="6541">MPIYASSNVSKMVMYAIKNNVAKTLSINISSPPRMKSDDCLRRCCGAIELKRGVIIVGPV</sequence>
<dbReference type="Gramene" id="mRNA:HanXRQr2_Chr09g0369961">
    <property type="protein sequence ID" value="CDS:HanXRQr2_Chr09g0369961.1"/>
    <property type="gene ID" value="HanXRQr2_Chr09g0369961"/>
</dbReference>
<protein>
    <submittedName>
        <fullName evidence="1">Uncharacterized protein</fullName>
    </submittedName>
</protein>
<organism evidence="1 2">
    <name type="scientific">Helianthus annuus</name>
    <name type="common">Common sunflower</name>
    <dbReference type="NCBI Taxonomy" id="4232"/>
    <lineage>
        <taxon>Eukaryota</taxon>
        <taxon>Viridiplantae</taxon>
        <taxon>Streptophyta</taxon>
        <taxon>Embryophyta</taxon>
        <taxon>Tracheophyta</taxon>
        <taxon>Spermatophyta</taxon>
        <taxon>Magnoliopsida</taxon>
        <taxon>eudicotyledons</taxon>
        <taxon>Gunneridae</taxon>
        <taxon>Pentapetalae</taxon>
        <taxon>asterids</taxon>
        <taxon>campanulids</taxon>
        <taxon>Asterales</taxon>
        <taxon>Asteraceae</taxon>
        <taxon>Asteroideae</taxon>
        <taxon>Heliantheae alliance</taxon>
        <taxon>Heliantheae</taxon>
        <taxon>Helianthus</taxon>
    </lineage>
</organism>